<comment type="cofactor">
    <cofactor evidence="3">
        <name>pyridoxal 5'-phosphate</name>
        <dbReference type="ChEBI" id="CHEBI:597326"/>
    </cofactor>
</comment>
<dbReference type="HAMAP" id="MF_02087">
    <property type="entry name" value="PLP_homeostasis"/>
    <property type="match status" value="1"/>
</dbReference>
<feature type="domain" description="Alanine racemase N-terminal" evidence="5">
    <location>
        <begin position="21"/>
        <end position="245"/>
    </location>
</feature>
<dbReference type="PANTHER" id="PTHR10146">
    <property type="entry name" value="PROLINE SYNTHETASE CO-TRANSCRIBED BACTERIAL HOMOLOG PROTEIN"/>
    <property type="match status" value="1"/>
</dbReference>
<dbReference type="InterPro" id="IPR001608">
    <property type="entry name" value="Ala_racemase_N"/>
</dbReference>
<dbReference type="EMBL" id="VIGC01000041">
    <property type="protein sequence ID" value="TQE93389.1"/>
    <property type="molecule type" value="Genomic_DNA"/>
</dbReference>
<dbReference type="NCBIfam" id="TIGR00044">
    <property type="entry name" value="YggS family pyridoxal phosphate-dependent enzyme"/>
    <property type="match status" value="1"/>
</dbReference>
<accession>A0A540V9E5</accession>
<evidence type="ECO:0000256" key="1">
    <source>
        <dbReference type="ARBA" id="ARBA00022898"/>
    </source>
</evidence>
<evidence type="ECO:0000313" key="7">
    <source>
        <dbReference type="Proteomes" id="UP000317371"/>
    </source>
</evidence>
<dbReference type="FunCoup" id="A0A540V9E5">
    <property type="interactions" value="378"/>
</dbReference>
<evidence type="ECO:0000259" key="5">
    <source>
        <dbReference type="Pfam" id="PF01168"/>
    </source>
</evidence>
<organism evidence="6 7">
    <name type="scientific">Litorilinea aerophila</name>
    <dbReference type="NCBI Taxonomy" id="1204385"/>
    <lineage>
        <taxon>Bacteria</taxon>
        <taxon>Bacillati</taxon>
        <taxon>Chloroflexota</taxon>
        <taxon>Caldilineae</taxon>
        <taxon>Caldilineales</taxon>
        <taxon>Caldilineaceae</taxon>
        <taxon>Litorilinea</taxon>
    </lineage>
</organism>
<keyword evidence="7" id="KW-1185">Reference proteome</keyword>
<feature type="modified residue" description="N6-(pyridoxal phosphate)lysine" evidence="2 3">
    <location>
        <position position="50"/>
    </location>
</feature>
<dbReference type="Pfam" id="PF01168">
    <property type="entry name" value="Ala_racemase_N"/>
    <property type="match status" value="1"/>
</dbReference>
<evidence type="ECO:0000256" key="4">
    <source>
        <dbReference type="RuleBase" id="RU004514"/>
    </source>
</evidence>
<dbReference type="InterPro" id="IPR011078">
    <property type="entry name" value="PyrdxlP_homeostasis"/>
</dbReference>
<dbReference type="SUPFAM" id="SSF51419">
    <property type="entry name" value="PLP-binding barrel"/>
    <property type="match status" value="1"/>
</dbReference>
<dbReference type="Gene3D" id="3.20.20.10">
    <property type="entry name" value="Alanine racemase"/>
    <property type="match status" value="1"/>
</dbReference>
<protein>
    <recommendedName>
        <fullName evidence="2">Pyridoxal phosphate homeostasis protein</fullName>
        <shortName evidence="2">PLP homeostasis protein</shortName>
    </recommendedName>
</protein>
<dbReference type="PANTHER" id="PTHR10146:SF14">
    <property type="entry name" value="PYRIDOXAL PHOSPHATE HOMEOSTASIS PROTEIN"/>
    <property type="match status" value="1"/>
</dbReference>
<dbReference type="InterPro" id="IPR029066">
    <property type="entry name" value="PLP-binding_barrel"/>
</dbReference>
<dbReference type="Proteomes" id="UP000317371">
    <property type="component" value="Unassembled WGS sequence"/>
</dbReference>
<reference evidence="6 7" key="1">
    <citation type="submission" date="2019-06" db="EMBL/GenBank/DDBJ databases">
        <title>Genome sequence of Litorilinea aerophila BAA-2444.</title>
        <authorList>
            <person name="Maclea K.S."/>
            <person name="Maurais E.G."/>
            <person name="Iannazzi L.C."/>
        </authorList>
    </citation>
    <scope>NUCLEOTIDE SEQUENCE [LARGE SCALE GENOMIC DNA]</scope>
    <source>
        <strain evidence="6 7">ATCC BAA-2444</strain>
    </source>
</reference>
<evidence type="ECO:0000256" key="2">
    <source>
        <dbReference type="HAMAP-Rule" id="MF_02087"/>
    </source>
</evidence>
<dbReference type="AlphaFoldDB" id="A0A540V9E5"/>
<dbReference type="GO" id="GO:0030170">
    <property type="term" value="F:pyridoxal phosphate binding"/>
    <property type="evidence" value="ECO:0007669"/>
    <property type="project" value="UniProtKB-UniRule"/>
</dbReference>
<keyword evidence="1 2" id="KW-0663">Pyridoxal phosphate</keyword>
<dbReference type="OrthoDB" id="9804072at2"/>
<comment type="caution">
    <text evidence="6">The sequence shown here is derived from an EMBL/GenBank/DDBJ whole genome shotgun (WGS) entry which is preliminary data.</text>
</comment>
<gene>
    <name evidence="6" type="ORF">FKZ61_21620</name>
</gene>
<comment type="similarity">
    <text evidence="2 4">Belongs to the pyridoxal phosphate-binding protein YggS/PROSC family.</text>
</comment>
<name>A0A540V9E5_9CHLR</name>
<sequence>MATTQTDTSVDTNTPVDIAANLAQVRQRMVAAARRAGRDPAEVTLVAVSKTHPLEAIRAAWAAGQRDFGENRLEELWEKVEAARDAGLSDIRWHLIGTIQSRKTRQAVGPFVLIHSVDRVKIARRLSRDALEAGQVLDVLLEVNVSGEETKRGFAPDELLAEAPGMLQLPGIRIRGLMTMAPLVDDPEEARPVFRGLRELRDQLRARCPEGDWYHLSMGMTNDFEVAIEEGATLVRVGSAIFGARQA</sequence>
<dbReference type="InParanoid" id="A0A540V9E5"/>
<comment type="function">
    <text evidence="2">Pyridoxal 5'-phosphate (PLP)-binding protein, which is involved in PLP homeostasis.</text>
</comment>
<dbReference type="PIRSF" id="PIRSF004848">
    <property type="entry name" value="YBL036c_PLPDEIII"/>
    <property type="match status" value="1"/>
</dbReference>
<proteinExistence type="inferred from homology"/>
<evidence type="ECO:0000256" key="3">
    <source>
        <dbReference type="PIRSR" id="PIRSR004848-1"/>
    </source>
</evidence>
<evidence type="ECO:0000313" key="6">
    <source>
        <dbReference type="EMBL" id="TQE93389.1"/>
    </source>
</evidence>
<dbReference type="FunFam" id="3.20.20.10:FF:000018">
    <property type="entry name" value="Pyridoxal phosphate homeostasis protein"/>
    <property type="match status" value="1"/>
</dbReference>
<dbReference type="CDD" id="cd00635">
    <property type="entry name" value="PLPDE_III_YBL036c_like"/>
    <property type="match status" value="1"/>
</dbReference>
<dbReference type="RefSeq" id="WP_141612250.1">
    <property type="nucleotide sequence ID" value="NZ_VIGC02000041.1"/>
</dbReference>